<comment type="similarity">
    <text evidence="1">Belongs to the Gfa family.</text>
</comment>
<comment type="caution">
    <text evidence="6">The sequence shown here is derived from an EMBL/GenBank/DDBJ whole genome shotgun (WGS) entry which is preliminary data.</text>
</comment>
<keyword evidence="3" id="KW-0862">Zinc</keyword>
<evidence type="ECO:0000313" key="7">
    <source>
        <dbReference type="Proteomes" id="UP001409585"/>
    </source>
</evidence>
<gene>
    <name evidence="6" type="ORF">GCM10025791_14230</name>
</gene>
<evidence type="ECO:0000259" key="5">
    <source>
        <dbReference type="PROSITE" id="PS51891"/>
    </source>
</evidence>
<organism evidence="6 7">
    <name type="scientific">Halioxenophilus aromaticivorans</name>
    <dbReference type="NCBI Taxonomy" id="1306992"/>
    <lineage>
        <taxon>Bacteria</taxon>
        <taxon>Pseudomonadati</taxon>
        <taxon>Pseudomonadota</taxon>
        <taxon>Gammaproteobacteria</taxon>
        <taxon>Alteromonadales</taxon>
        <taxon>Alteromonadaceae</taxon>
        <taxon>Halioxenophilus</taxon>
    </lineage>
</organism>
<keyword evidence="7" id="KW-1185">Reference proteome</keyword>
<dbReference type="PANTHER" id="PTHR33337">
    <property type="entry name" value="GFA DOMAIN-CONTAINING PROTEIN"/>
    <property type="match status" value="1"/>
</dbReference>
<feature type="domain" description="CENP-V/GFA" evidence="5">
    <location>
        <begin position="22"/>
        <end position="133"/>
    </location>
</feature>
<evidence type="ECO:0000313" key="6">
    <source>
        <dbReference type="EMBL" id="GAA4937645.1"/>
    </source>
</evidence>
<evidence type="ECO:0000256" key="2">
    <source>
        <dbReference type="ARBA" id="ARBA00022723"/>
    </source>
</evidence>
<keyword evidence="2" id="KW-0479">Metal-binding</keyword>
<dbReference type="InterPro" id="IPR011057">
    <property type="entry name" value="Mss4-like_sf"/>
</dbReference>
<dbReference type="PANTHER" id="PTHR33337:SF40">
    <property type="entry name" value="CENP-V_GFA DOMAIN-CONTAINING PROTEIN-RELATED"/>
    <property type="match status" value="1"/>
</dbReference>
<protein>
    <submittedName>
        <fullName evidence="6">GFA family protein</fullName>
    </submittedName>
</protein>
<dbReference type="Gene3D" id="3.90.1590.10">
    <property type="entry name" value="glutathione-dependent formaldehyde- activating enzyme (gfa)"/>
    <property type="match status" value="1"/>
</dbReference>
<dbReference type="SUPFAM" id="SSF51316">
    <property type="entry name" value="Mss4-like"/>
    <property type="match status" value="1"/>
</dbReference>
<dbReference type="Proteomes" id="UP001409585">
    <property type="component" value="Unassembled WGS sequence"/>
</dbReference>
<proteinExistence type="inferred from homology"/>
<dbReference type="GO" id="GO:0016846">
    <property type="term" value="F:carbon-sulfur lyase activity"/>
    <property type="evidence" value="ECO:0007669"/>
    <property type="project" value="InterPro"/>
</dbReference>
<dbReference type="AlphaFoldDB" id="A0AAV3U025"/>
<evidence type="ECO:0000256" key="3">
    <source>
        <dbReference type="ARBA" id="ARBA00022833"/>
    </source>
</evidence>
<evidence type="ECO:0000256" key="1">
    <source>
        <dbReference type="ARBA" id="ARBA00005495"/>
    </source>
</evidence>
<dbReference type="Pfam" id="PF04828">
    <property type="entry name" value="GFA"/>
    <property type="match status" value="1"/>
</dbReference>
<keyword evidence="4" id="KW-0456">Lyase</keyword>
<name>A0AAV3U025_9ALTE</name>
<sequence>MSDANNTTDDCSNSEARQTIDAQGQCLCGKVSISATLNTQLGACHCSMCRQWGGGPFLALTPAGDSKIEGEANVQRFQSSEWAERGFCSNCGTHLFYHLLGSEHYVYPAGLFTVSDVAFDHQIFIDEKPAYYDFANSTKDMTGAEVFAQYNSSN</sequence>
<dbReference type="GO" id="GO:0046872">
    <property type="term" value="F:metal ion binding"/>
    <property type="evidence" value="ECO:0007669"/>
    <property type="project" value="UniProtKB-KW"/>
</dbReference>
<evidence type="ECO:0000256" key="4">
    <source>
        <dbReference type="ARBA" id="ARBA00023239"/>
    </source>
</evidence>
<dbReference type="PROSITE" id="PS51891">
    <property type="entry name" value="CENP_V_GFA"/>
    <property type="match status" value="1"/>
</dbReference>
<accession>A0AAV3U025</accession>
<dbReference type="InterPro" id="IPR006913">
    <property type="entry name" value="CENP-V/GFA"/>
</dbReference>
<dbReference type="EMBL" id="BAABLX010000009">
    <property type="protein sequence ID" value="GAA4937645.1"/>
    <property type="molecule type" value="Genomic_DNA"/>
</dbReference>
<reference evidence="7" key="1">
    <citation type="journal article" date="2019" name="Int. J. Syst. Evol. Microbiol.">
        <title>The Global Catalogue of Microorganisms (GCM) 10K type strain sequencing project: providing services to taxonomists for standard genome sequencing and annotation.</title>
        <authorList>
            <consortium name="The Broad Institute Genomics Platform"/>
            <consortium name="The Broad Institute Genome Sequencing Center for Infectious Disease"/>
            <person name="Wu L."/>
            <person name="Ma J."/>
        </authorList>
    </citation>
    <scope>NUCLEOTIDE SEQUENCE [LARGE SCALE GENOMIC DNA]</scope>
    <source>
        <strain evidence="7">JCM 19134</strain>
    </source>
</reference>
<dbReference type="RefSeq" id="WP_345419303.1">
    <property type="nucleotide sequence ID" value="NZ_AP031496.1"/>
</dbReference>